<keyword evidence="8" id="KW-1185">Reference proteome</keyword>
<dbReference type="KEGG" id="hprf:HLPR_04770"/>
<comment type="similarity">
    <text evidence="2 6">Belongs to the 4-toluene sulfonate uptake permease (TSUP) (TC 2.A.102) family.</text>
</comment>
<proteinExistence type="inferred from homology"/>
<accession>A0AAU9ELK6</accession>
<dbReference type="Pfam" id="PF01925">
    <property type="entry name" value="TauE"/>
    <property type="match status" value="1"/>
</dbReference>
<evidence type="ECO:0000256" key="1">
    <source>
        <dbReference type="ARBA" id="ARBA00004141"/>
    </source>
</evidence>
<dbReference type="InterPro" id="IPR002781">
    <property type="entry name" value="TM_pro_TauE-like"/>
</dbReference>
<protein>
    <recommendedName>
        <fullName evidence="6">Probable membrane transporter protein</fullName>
    </recommendedName>
</protein>
<evidence type="ECO:0000256" key="2">
    <source>
        <dbReference type="ARBA" id="ARBA00009142"/>
    </source>
</evidence>
<feature type="transmembrane region" description="Helical" evidence="6">
    <location>
        <begin position="97"/>
        <end position="116"/>
    </location>
</feature>
<dbReference type="PANTHER" id="PTHR43701:SF2">
    <property type="entry name" value="MEMBRANE TRANSPORTER PROTEIN YJNA-RELATED"/>
    <property type="match status" value="1"/>
</dbReference>
<dbReference type="AlphaFoldDB" id="A0AAU9ELK6"/>
<evidence type="ECO:0000313" key="8">
    <source>
        <dbReference type="Proteomes" id="UP001321786"/>
    </source>
</evidence>
<gene>
    <name evidence="7" type="ORF">HLPR_04770</name>
</gene>
<dbReference type="Proteomes" id="UP001321786">
    <property type="component" value="Chromosome"/>
</dbReference>
<feature type="transmembrane region" description="Helical" evidence="6">
    <location>
        <begin position="41"/>
        <end position="61"/>
    </location>
</feature>
<sequence>MLLIVIGIITFVFTILLTIAGEGSAIILIPVYTALGFDIRVAMSTALMLNAIAMIFASIRYYKHKLIMYRLALPIIIVASLFSQLGSKVSNSISSTMLNVFFAMFLIVAASMMIFYKPKEKETHTNNQNGKKETFLGMAIGTIAGFLAGLLGIGGGNLILPVLVGLGFDSKKASATTAFIVIFSSLSGFFGHLENGGVDTNLVIVTVIATILAALVGSWLMTAKLKSKHVKKIIAGVLLLVAFKKIFNIIKVFF</sequence>
<feature type="transmembrane region" description="Helical" evidence="6">
    <location>
        <begin position="233"/>
        <end position="253"/>
    </location>
</feature>
<evidence type="ECO:0000256" key="3">
    <source>
        <dbReference type="ARBA" id="ARBA00022692"/>
    </source>
</evidence>
<feature type="transmembrane region" description="Helical" evidence="6">
    <location>
        <begin position="136"/>
        <end position="166"/>
    </location>
</feature>
<feature type="transmembrane region" description="Helical" evidence="6">
    <location>
        <begin position="67"/>
        <end position="85"/>
    </location>
</feature>
<evidence type="ECO:0000256" key="5">
    <source>
        <dbReference type="ARBA" id="ARBA00023136"/>
    </source>
</evidence>
<organism evidence="7 8">
    <name type="scientific">Helicovermis profundi</name>
    <dbReference type="NCBI Taxonomy" id="3065157"/>
    <lineage>
        <taxon>Bacteria</taxon>
        <taxon>Bacillati</taxon>
        <taxon>Bacillota</taxon>
        <taxon>Clostridia</taxon>
        <taxon>Helicovermis</taxon>
    </lineage>
</organism>
<dbReference type="InterPro" id="IPR051598">
    <property type="entry name" value="TSUP/Inactive_protease-like"/>
</dbReference>
<keyword evidence="4 6" id="KW-1133">Transmembrane helix</keyword>
<keyword evidence="6" id="KW-1003">Cell membrane</keyword>
<reference evidence="7 8" key="1">
    <citation type="submission" date="2023-08" db="EMBL/GenBank/DDBJ databases">
        <title>Helicovermis profunda gen. nov., sp. nov., a novel mesophilic, fermentative bacterium within the Bacillota from a deep-sea hydrothermal vent chimney.</title>
        <authorList>
            <person name="Miyazaki U."/>
            <person name="Mizutani D."/>
            <person name="Hashimoto Y."/>
            <person name="Tame A."/>
            <person name="Sawayama S."/>
            <person name="Miyazaki J."/>
            <person name="Takai K."/>
            <person name="Nakagawa S."/>
        </authorList>
    </citation>
    <scope>NUCLEOTIDE SEQUENCE [LARGE SCALE GENOMIC DNA]</scope>
    <source>
        <strain evidence="7 8">S502</strain>
    </source>
</reference>
<comment type="subcellular location">
    <subcellularLocation>
        <location evidence="6">Cell membrane</location>
        <topology evidence="6">Multi-pass membrane protein</topology>
    </subcellularLocation>
    <subcellularLocation>
        <location evidence="1">Membrane</location>
        <topology evidence="1">Multi-pass membrane protein</topology>
    </subcellularLocation>
</comment>
<evidence type="ECO:0000313" key="7">
    <source>
        <dbReference type="EMBL" id="BEP28146.1"/>
    </source>
</evidence>
<evidence type="ECO:0000256" key="4">
    <source>
        <dbReference type="ARBA" id="ARBA00022989"/>
    </source>
</evidence>
<name>A0AAU9ELK6_9FIRM</name>
<dbReference type="GO" id="GO:0005886">
    <property type="term" value="C:plasma membrane"/>
    <property type="evidence" value="ECO:0007669"/>
    <property type="project" value="UniProtKB-SubCell"/>
</dbReference>
<dbReference type="EMBL" id="AP028654">
    <property type="protein sequence ID" value="BEP28146.1"/>
    <property type="molecule type" value="Genomic_DNA"/>
</dbReference>
<dbReference type="PANTHER" id="PTHR43701">
    <property type="entry name" value="MEMBRANE TRANSPORTER PROTEIN MJ0441-RELATED"/>
    <property type="match status" value="1"/>
</dbReference>
<keyword evidence="3 6" id="KW-0812">Transmembrane</keyword>
<feature type="transmembrane region" description="Helical" evidence="6">
    <location>
        <begin position="202"/>
        <end position="221"/>
    </location>
</feature>
<dbReference type="RefSeq" id="WP_338536483.1">
    <property type="nucleotide sequence ID" value="NZ_AP028654.1"/>
</dbReference>
<keyword evidence="5 6" id="KW-0472">Membrane</keyword>
<evidence type="ECO:0000256" key="6">
    <source>
        <dbReference type="RuleBase" id="RU363041"/>
    </source>
</evidence>
<feature type="transmembrane region" description="Helical" evidence="6">
    <location>
        <begin position="6"/>
        <end position="29"/>
    </location>
</feature>
<feature type="transmembrane region" description="Helical" evidence="6">
    <location>
        <begin position="173"/>
        <end position="190"/>
    </location>
</feature>